<name>A0A7J7KI48_BUGNE</name>
<evidence type="ECO:0000313" key="3">
    <source>
        <dbReference type="Proteomes" id="UP000593567"/>
    </source>
</evidence>
<gene>
    <name evidence="2" type="ORF">EB796_003784</name>
</gene>
<keyword evidence="3" id="KW-1185">Reference proteome</keyword>
<proteinExistence type="predicted"/>
<evidence type="ECO:0000313" key="2">
    <source>
        <dbReference type="EMBL" id="KAF6037935.1"/>
    </source>
</evidence>
<evidence type="ECO:0000256" key="1">
    <source>
        <dbReference type="SAM" id="MobiDB-lite"/>
    </source>
</evidence>
<organism evidence="2 3">
    <name type="scientific">Bugula neritina</name>
    <name type="common">Brown bryozoan</name>
    <name type="synonym">Sertularia neritina</name>
    <dbReference type="NCBI Taxonomy" id="10212"/>
    <lineage>
        <taxon>Eukaryota</taxon>
        <taxon>Metazoa</taxon>
        <taxon>Spiralia</taxon>
        <taxon>Lophotrochozoa</taxon>
        <taxon>Bryozoa</taxon>
        <taxon>Gymnolaemata</taxon>
        <taxon>Cheilostomatida</taxon>
        <taxon>Flustrina</taxon>
        <taxon>Buguloidea</taxon>
        <taxon>Bugulidae</taxon>
        <taxon>Bugula</taxon>
    </lineage>
</organism>
<dbReference type="Proteomes" id="UP000593567">
    <property type="component" value="Unassembled WGS sequence"/>
</dbReference>
<comment type="caution">
    <text evidence="2">The sequence shown here is derived from an EMBL/GenBank/DDBJ whole genome shotgun (WGS) entry which is preliminary data.</text>
</comment>
<dbReference type="AlphaFoldDB" id="A0A7J7KI48"/>
<protein>
    <submittedName>
        <fullName evidence="2">Uncharacterized protein</fullName>
    </submittedName>
</protein>
<dbReference type="EMBL" id="VXIV02000495">
    <property type="protein sequence ID" value="KAF6037935.1"/>
    <property type="molecule type" value="Genomic_DNA"/>
</dbReference>
<accession>A0A7J7KI48</accession>
<feature type="region of interest" description="Disordered" evidence="1">
    <location>
        <begin position="38"/>
        <end position="78"/>
    </location>
</feature>
<reference evidence="2" key="1">
    <citation type="submission" date="2020-06" db="EMBL/GenBank/DDBJ databases">
        <title>Draft genome of Bugula neritina, a colonial animal packing powerful symbionts and potential medicines.</title>
        <authorList>
            <person name="Rayko M."/>
        </authorList>
    </citation>
    <scope>NUCLEOTIDE SEQUENCE [LARGE SCALE GENOMIC DNA]</scope>
    <source>
        <strain evidence="2">Kwan_BN1</strain>
    </source>
</reference>
<sequence length="78" mass="8942">MSEPGKYTVYYTFTLHVSEPSKYTVYYTFTLHVSEPSKYTKPEKRLPNIETGCLRPRTKKSSKETEASSKHSTASKTT</sequence>
<feature type="compositionally biased region" description="Basic and acidic residues" evidence="1">
    <location>
        <begin position="38"/>
        <end position="47"/>
    </location>
</feature>